<feature type="non-terminal residue" evidence="2">
    <location>
        <position position="1"/>
    </location>
</feature>
<gene>
    <name evidence="2" type="ORF">S03H2_57694</name>
</gene>
<proteinExistence type="predicted"/>
<protein>
    <submittedName>
        <fullName evidence="2">Uncharacterized protein</fullName>
    </submittedName>
</protein>
<keyword evidence="1" id="KW-0175">Coiled coil</keyword>
<dbReference type="EMBL" id="BARU01036992">
    <property type="protein sequence ID" value="GAH83263.1"/>
    <property type="molecule type" value="Genomic_DNA"/>
</dbReference>
<comment type="caution">
    <text evidence="2">The sequence shown here is derived from an EMBL/GenBank/DDBJ whole genome shotgun (WGS) entry which is preliminary data.</text>
</comment>
<sequence length="250" mass="27897">FSEANKTLGAKAQLLEKETSNLDQRAQLKGQIEGKINELKAEKASLEAYVSQLYEQKNTLDGIKSDISSFTEKKDELKQEITEMETYKGSLSDDIKSKEKKTGNLEEIKAEHDAVSASLSETKAKLNQERRRLEIFDSFLGLVQSSSIPQLEKFIEGLPYQLGLIKAGKHSPELLRKMIIKNLTGDTLQVLRCSSCEVKFVVDKPSNIDGYRCPVCGLSFHVKIDKDALVLLKAALAPTKYTADQKVTLK</sequence>
<feature type="coiled-coil region" evidence="1">
    <location>
        <begin position="29"/>
        <end position="125"/>
    </location>
</feature>
<name>X1KMI5_9ZZZZ</name>
<dbReference type="AlphaFoldDB" id="X1KMI5"/>
<feature type="non-terminal residue" evidence="2">
    <location>
        <position position="250"/>
    </location>
</feature>
<evidence type="ECO:0000313" key="2">
    <source>
        <dbReference type="EMBL" id="GAH83263.1"/>
    </source>
</evidence>
<reference evidence="2" key="1">
    <citation type="journal article" date="2014" name="Front. Microbiol.">
        <title>High frequency of phylogenetically diverse reductive dehalogenase-homologous genes in deep subseafloor sedimentary metagenomes.</title>
        <authorList>
            <person name="Kawai M."/>
            <person name="Futagami T."/>
            <person name="Toyoda A."/>
            <person name="Takaki Y."/>
            <person name="Nishi S."/>
            <person name="Hori S."/>
            <person name="Arai W."/>
            <person name="Tsubouchi T."/>
            <person name="Morono Y."/>
            <person name="Uchiyama I."/>
            <person name="Ito T."/>
            <person name="Fujiyama A."/>
            <person name="Inagaki F."/>
            <person name="Takami H."/>
        </authorList>
    </citation>
    <scope>NUCLEOTIDE SEQUENCE</scope>
    <source>
        <strain evidence="2">Expedition CK06-06</strain>
    </source>
</reference>
<accession>X1KMI5</accession>
<evidence type="ECO:0000256" key="1">
    <source>
        <dbReference type="SAM" id="Coils"/>
    </source>
</evidence>
<organism evidence="2">
    <name type="scientific">marine sediment metagenome</name>
    <dbReference type="NCBI Taxonomy" id="412755"/>
    <lineage>
        <taxon>unclassified sequences</taxon>
        <taxon>metagenomes</taxon>
        <taxon>ecological metagenomes</taxon>
    </lineage>
</organism>